<organism evidence="2 3">
    <name type="scientific">Streptomyces indicus</name>
    <dbReference type="NCBI Taxonomy" id="417292"/>
    <lineage>
        <taxon>Bacteria</taxon>
        <taxon>Bacillati</taxon>
        <taxon>Actinomycetota</taxon>
        <taxon>Actinomycetes</taxon>
        <taxon>Kitasatosporales</taxon>
        <taxon>Streptomycetaceae</taxon>
        <taxon>Streptomyces</taxon>
    </lineage>
</organism>
<sequence>MRRAGRPGSIAPMGTQPRIVERAEQPFVGVRGRVTWSTFGLIADRLPEIVGLLGERGITPVDGPFFKYELIDPSDQDRELEVVAGVPVHERVRLPSADLFAGSLPAGRYATVHHVGHPDKLLGVASSLLKWGHAKGLKWDMVRTEGGEAWGCRLESYHTDPRLEPDLDKWEIELSFRLADQARVTPDRI</sequence>
<dbReference type="InterPro" id="IPR010499">
    <property type="entry name" value="AraC_E-bd"/>
</dbReference>
<name>A0A1G8UYR6_9ACTN</name>
<dbReference type="Pfam" id="PF06445">
    <property type="entry name" value="GyrI-like"/>
    <property type="match status" value="1"/>
</dbReference>
<dbReference type="Proteomes" id="UP000199155">
    <property type="component" value="Unassembled WGS sequence"/>
</dbReference>
<feature type="domain" description="AraC effector-binding" evidence="1">
    <location>
        <begin position="15"/>
        <end position="179"/>
    </location>
</feature>
<dbReference type="Gene3D" id="3.20.80.10">
    <property type="entry name" value="Regulatory factor, effector binding domain"/>
    <property type="match status" value="1"/>
</dbReference>
<gene>
    <name evidence="2" type="ORF">SAMN05421806_1011137</name>
</gene>
<dbReference type="SUPFAM" id="SSF55136">
    <property type="entry name" value="Probable bacterial effector-binding domain"/>
    <property type="match status" value="1"/>
</dbReference>
<evidence type="ECO:0000313" key="2">
    <source>
        <dbReference type="EMBL" id="SDJ58754.1"/>
    </source>
</evidence>
<reference evidence="2 3" key="1">
    <citation type="submission" date="2016-10" db="EMBL/GenBank/DDBJ databases">
        <authorList>
            <person name="de Groot N.N."/>
        </authorList>
    </citation>
    <scope>NUCLEOTIDE SEQUENCE [LARGE SCALE GENOMIC DNA]</scope>
    <source>
        <strain evidence="2 3">CGMCC 4.5727</strain>
    </source>
</reference>
<evidence type="ECO:0000259" key="1">
    <source>
        <dbReference type="SMART" id="SM00871"/>
    </source>
</evidence>
<protein>
    <submittedName>
        <fullName evidence="2">Effector-binding domain-containing protein</fullName>
    </submittedName>
</protein>
<proteinExistence type="predicted"/>
<dbReference type="InterPro" id="IPR029442">
    <property type="entry name" value="GyrI-like"/>
</dbReference>
<dbReference type="AlphaFoldDB" id="A0A1G8UYR6"/>
<dbReference type="InterPro" id="IPR011256">
    <property type="entry name" value="Reg_factor_effector_dom_sf"/>
</dbReference>
<evidence type="ECO:0000313" key="3">
    <source>
        <dbReference type="Proteomes" id="UP000199155"/>
    </source>
</evidence>
<dbReference type="STRING" id="417292.SAMN05421806_1011137"/>
<accession>A0A1G8UYR6</accession>
<keyword evidence="3" id="KW-1185">Reference proteome</keyword>
<dbReference type="SMART" id="SM00871">
    <property type="entry name" value="AraC_E_bind"/>
    <property type="match status" value="1"/>
</dbReference>
<dbReference type="EMBL" id="FNFF01000001">
    <property type="protein sequence ID" value="SDJ58754.1"/>
    <property type="molecule type" value="Genomic_DNA"/>
</dbReference>